<dbReference type="PROSITE" id="PS00675">
    <property type="entry name" value="SIGMA54_INTERACT_1"/>
    <property type="match status" value="1"/>
</dbReference>
<keyword evidence="1" id="KW-0547">Nucleotide-binding</keyword>
<evidence type="ECO:0000256" key="4">
    <source>
        <dbReference type="ARBA" id="ARBA00023163"/>
    </source>
</evidence>
<evidence type="ECO:0000256" key="1">
    <source>
        <dbReference type="ARBA" id="ARBA00022741"/>
    </source>
</evidence>
<dbReference type="Pfam" id="PF02954">
    <property type="entry name" value="HTH_8"/>
    <property type="match status" value="1"/>
</dbReference>
<keyword evidence="4" id="KW-0804">Transcription</keyword>
<dbReference type="GO" id="GO:0043565">
    <property type="term" value="F:sequence-specific DNA binding"/>
    <property type="evidence" value="ECO:0007669"/>
    <property type="project" value="InterPro"/>
</dbReference>
<dbReference type="InterPro" id="IPR003593">
    <property type="entry name" value="AAA+_ATPase"/>
</dbReference>
<proteinExistence type="predicted"/>
<dbReference type="SUPFAM" id="SSF52540">
    <property type="entry name" value="P-loop containing nucleoside triphosphate hydrolases"/>
    <property type="match status" value="1"/>
</dbReference>
<dbReference type="InterPro" id="IPR058031">
    <property type="entry name" value="AAA_lid_NorR"/>
</dbReference>
<organism evidence="6">
    <name type="scientific">uncultured Gemmatimonadaceae bacterium</name>
    <dbReference type="NCBI Taxonomy" id="246130"/>
    <lineage>
        <taxon>Bacteria</taxon>
        <taxon>Pseudomonadati</taxon>
        <taxon>Gemmatimonadota</taxon>
        <taxon>Gemmatimonadia</taxon>
        <taxon>Gemmatimonadales</taxon>
        <taxon>Gemmatimonadaceae</taxon>
        <taxon>environmental samples</taxon>
    </lineage>
</organism>
<dbReference type="AlphaFoldDB" id="A0A6J4M485"/>
<evidence type="ECO:0000256" key="3">
    <source>
        <dbReference type="ARBA" id="ARBA00023015"/>
    </source>
</evidence>
<dbReference type="InterPro" id="IPR002078">
    <property type="entry name" value="Sigma_54_int"/>
</dbReference>
<dbReference type="Gene3D" id="1.10.10.60">
    <property type="entry name" value="Homeodomain-like"/>
    <property type="match status" value="1"/>
</dbReference>
<evidence type="ECO:0000313" key="6">
    <source>
        <dbReference type="EMBL" id="CAA9349501.1"/>
    </source>
</evidence>
<dbReference type="PANTHER" id="PTHR32071:SF113">
    <property type="entry name" value="ALGINATE BIOSYNTHESIS TRANSCRIPTIONAL REGULATORY PROTEIN ALGB"/>
    <property type="match status" value="1"/>
</dbReference>
<keyword evidence="2" id="KW-0067">ATP-binding</keyword>
<evidence type="ECO:0000256" key="2">
    <source>
        <dbReference type="ARBA" id="ARBA00022840"/>
    </source>
</evidence>
<dbReference type="Gene3D" id="1.10.8.60">
    <property type="match status" value="1"/>
</dbReference>
<gene>
    <name evidence="6" type="ORF">AVDCRST_MAG11-3438</name>
</gene>
<feature type="domain" description="Sigma-54 factor interaction" evidence="5">
    <location>
        <begin position="26"/>
        <end position="256"/>
    </location>
</feature>
<protein>
    <submittedName>
        <fullName evidence="6">Nitrogen regulation protein NR(I)</fullName>
    </submittedName>
</protein>
<sequence length="351" mass="37897">MIDALPTRGNHFAPHPEAPHFAFRSIIGRSPELTAAVELARRVAESRHTTVLVVGETGTGKELIARGIHNCGADAAEPFVAVNCAAIPLALLESELFGYEPGAFTGAEQSKPGIVEQAGSGTLFLDEIHQLPSALQPKLLRLLEARSYRRLGGHEELPVRCRIVAAANVALEDAVAAGDFREDLYYRLAVFTVPLPALRERPRDVDVIARHFVAQAATAQRRAPKTISAEAATALRAHRWPGNVRELKNVIERAFILSGPELTIRPEHIVIQHRINRQLTAASPDAVGEITIPRSGKTLAQVEGEAARLTMKLTGNNQSAAAKLLGISRPTLARILRDSVSADRSRLATVG</sequence>
<dbReference type="GO" id="GO:0006355">
    <property type="term" value="P:regulation of DNA-templated transcription"/>
    <property type="evidence" value="ECO:0007669"/>
    <property type="project" value="InterPro"/>
</dbReference>
<dbReference type="InterPro" id="IPR025662">
    <property type="entry name" value="Sigma_54_int_dom_ATP-bd_1"/>
</dbReference>
<dbReference type="InterPro" id="IPR002197">
    <property type="entry name" value="HTH_Fis"/>
</dbReference>
<dbReference type="PROSITE" id="PS00688">
    <property type="entry name" value="SIGMA54_INTERACT_3"/>
    <property type="match status" value="1"/>
</dbReference>
<keyword evidence="3" id="KW-0805">Transcription regulation</keyword>
<dbReference type="Gene3D" id="3.40.50.300">
    <property type="entry name" value="P-loop containing nucleotide triphosphate hydrolases"/>
    <property type="match status" value="1"/>
</dbReference>
<accession>A0A6J4M485</accession>
<reference evidence="6" key="1">
    <citation type="submission" date="2020-02" db="EMBL/GenBank/DDBJ databases">
        <authorList>
            <person name="Meier V. D."/>
        </authorList>
    </citation>
    <scope>NUCLEOTIDE SEQUENCE</scope>
    <source>
        <strain evidence="6">AVDCRST_MAG11</strain>
    </source>
</reference>
<dbReference type="CDD" id="cd00009">
    <property type="entry name" value="AAA"/>
    <property type="match status" value="1"/>
</dbReference>
<dbReference type="GO" id="GO:0005524">
    <property type="term" value="F:ATP binding"/>
    <property type="evidence" value="ECO:0007669"/>
    <property type="project" value="UniProtKB-KW"/>
</dbReference>
<dbReference type="Pfam" id="PF00158">
    <property type="entry name" value="Sigma54_activat"/>
    <property type="match status" value="1"/>
</dbReference>
<dbReference type="Pfam" id="PF25601">
    <property type="entry name" value="AAA_lid_14"/>
    <property type="match status" value="1"/>
</dbReference>
<dbReference type="PROSITE" id="PS50045">
    <property type="entry name" value="SIGMA54_INTERACT_4"/>
    <property type="match status" value="1"/>
</dbReference>
<dbReference type="PANTHER" id="PTHR32071">
    <property type="entry name" value="TRANSCRIPTIONAL REGULATORY PROTEIN"/>
    <property type="match status" value="1"/>
</dbReference>
<name>A0A6J4M485_9BACT</name>
<dbReference type="SMART" id="SM00382">
    <property type="entry name" value="AAA"/>
    <property type="match status" value="1"/>
</dbReference>
<dbReference type="InterPro" id="IPR027417">
    <property type="entry name" value="P-loop_NTPase"/>
</dbReference>
<dbReference type="SUPFAM" id="SSF46689">
    <property type="entry name" value="Homeodomain-like"/>
    <property type="match status" value="1"/>
</dbReference>
<evidence type="ECO:0000259" key="5">
    <source>
        <dbReference type="PROSITE" id="PS50045"/>
    </source>
</evidence>
<dbReference type="EMBL" id="CADCTU010000746">
    <property type="protein sequence ID" value="CAA9349501.1"/>
    <property type="molecule type" value="Genomic_DNA"/>
</dbReference>
<dbReference type="InterPro" id="IPR025944">
    <property type="entry name" value="Sigma_54_int_dom_CS"/>
</dbReference>
<dbReference type="FunFam" id="3.40.50.300:FF:000006">
    <property type="entry name" value="DNA-binding transcriptional regulator NtrC"/>
    <property type="match status" value="1"/>
</dbReference>
<dbReference type="InterPro" id="IPR009057">
    <property type="entry name" value="Homeodomain-like_sf"/>
</dbReference>